<proteinExistence type="predicted"/>
<protein>
    <submittedName>
        <fullName evidence="1">Uncharacterized protein</fullName>
    </submittedName>
</protein>
<evidence type="ECO:0000313" key="2">
    <source>
        <dbReference type="Proteomes" id="UP000663881"/>
    </source>
</evidence>
<feature type="non-terminal residue" evidence="1">
    <location>
        <position position="1"/>
    </location>
</feature>
<comment type="caution">
    <text evidence="1">The sequence shown here is derived from an EMBL/GenBank/DDBJ whole genome shotgun (WGS) entry which is preliminary data.</text>
</comment>
<sequence>DIGIFAHHNGIAKILRDSILRMHDINDFSFLEWLYGENNE</sequence>
<dbReference type="EMBL" id="CAJOAY010002217">
    <property type="protein sequence ID" value="CAF3932438.1"/>
    <property type="molecule type" value="Genomic_DNA"/>
</dbReference>
<evidence type="ECO:0000313" key="1">
    <source>
        <dbReference type="EMBL" id="CAF3932438.1"/>
    </source>
</evidence>
<name>A0A819JEV4_9BILA</name>
<gene>
    <name evidence="1" type="ORF">OKA104_LOCUS25900</name>
</gene>
<organism evidence="1 2">
    <name type="scientific">Adineta steineri</name>
    <dbReference type="NCBI Taxonomy" id="433720"/>
    <lineage>
        <taxon>Eukaryota</taxon>
        <taxon>Metazoa</taxon>
        <taxon>Spiralia</taxon>
        <taxon>Gnathifera</taxon>
        <taxon>Rotifera</taxon>
        <taxon>Eurotatoria</taxon>
        <taxon>Bdelloidea</taxon>
        <taxon>Adinetida</taxon>
        <taxon>Adinetidae</taxon>
        <taxon>Adineta</taxon>
    </lineage>
</organism>
<reference evidence="1" key="1">
    <citation type="submission" date="2021-02" db="EMBL/GenBank/DDBJ databases">
        <authorList>
            <person name="Nowell W R."/>
        </authorList>
    </citation>
    <scope>NUCLEOTIDE SEQUENCE</scope>
</reference>
<accession>A0A819JEV4</accession>
<dbReference type="Proteomes" id="UP000663881">
    <property type="component" value="Unassembled WGS sequence"/>
</dbReference>
<dbReference type="AlphaFoldDB" id="A0A819JEV4"/>